<dbReference type="VEuPathDB" id="GiardiaDB:SS50377_21517"/>
<feature type="transmembrane region" description="Helical" evidence="1">
    <location>
        <begin position="437"/>
        <end position="463"/>
    </location>
</feature>
<dbReference type="AlphaFoldDB" id="V6LP53"/>
<reference evidence="3" key="2">
    <citation type="submission" date="2020-12" db="EMBL/GenBank/DDBJ databases">
        <title>New Spironucleus salmonicida genome in near-complete chromosomes.</title>
        <authorList>
            <person name="Xu F."/>
            <person name="Kurt Z."/>
            <person name="Jimenez-Gonzalez A."/>
            <person name="Astvaldsson A."/>
            <person name="Andersson J.O."/>
            <person name="Svard S.G."/>
        </authorList>
    </citation>
    <scope>NUCLEOTIDE SEQUENCE</scope>
    <source>
        <strain evidence="3">ATCC 50377</strain>
    </source>
</reference>
<gene>
    <name evidence="2" type="ORF">SS50377_14568</name>
    <name evidence="3" type="ORF">SS50377_21517</name>
</gene>
<accession>V6LP53</accession>
<feature type="transmembrane region" description="Helical" evidence="1">
    <location>
        <begin position="296"/>
        <end position="315"/>
    </location>
</feature>
<dbReference type="EMBL" id="KI546094">
    <property type="protein sequence ID" value="EST45496.1"/>
    <property type="molecule type" value="Genomic_DNA"/>
</dbReference>
<feature type="transmembrane region" description="Helical" evidence="1">
    <location>
        <begin position="355"/>
        <end position="373"/>
    </location>
</feature>
<feature type="transmembrane region" description="Helical" evidence="1">
    <location>
        <begin position="409"/>
        <end position="425"/>
    </location>
</feature>
<evidence type="ECO:0000313" key="2">
    <source>
        <dbReference type="EMBL" id="EST45496.1"/>
    </source>
</evidence>
<keyword evidence="4" id="KW-1185">Reference proteome</keyword>
<feature type="transmembrane region" description="Helical" evidence="1">
    <location>
        <begin position="201"/>
        <end position="223"/>
    </location>
</feature>
<organism evidence="2">
    <name type="scientific">Spironucleus salmonicida</name>
    <dbReference type="NCBI Taxonomy" id="348837"/>
    <lineage>
        <taxon>Eukaryota</taxon>
        <taxon>Metamonada</taxon>
        <taxon>Diplomonadida</taxon>
        <taxon>Hexamitidae</taxon>
        <taxon>Hexamitinae</taxon>
        <taxon>Spironucleus</taxon>
    </lineage>
</organism>
<feature type="transmembrane region" description="Helical" evidence="1">
    <location>
        <begin position="321"/>
        <end position="343"/>
    </location>
</feature>
<name>V6LP53_9EUKA</name>
<dbReference type="Proteomes" id="UP000018208">
    <property type="component" value="Unassembled WGS sequence"/>
</dbReference>
<keyword evidence="1 2" id="KW-0812">Transmembrane</keyword>
<dbReference type="EMBL" id="AUWU02000002">
    <property type="protein sequence ID" value="KAH0575980.1"/>
    <property type="molecule type" value="Genomic_DNA"/>
</dbReference>
<keyword evidence="1" id="KW-1133">Transmembrane helix</keyword>
<evidence type="ECO:0000313" key="4">
    <source>
        <dbReference type="Proteomes" id="UP000018208"/>
    </source>
</evidence>
<keyword evidence="1" id="KW-0472">Membrane</keyword>
<sequence>MQCLASHYYILGALLKLDQNCAKYPEHQRTHRTECGYQILICIQRICGWSGTGECALVYSGHGGGIEAWYFNYRVVRLASQKCLARDPNPVVHHVLECLVKGGAGRTGHRRSVVLTRYHNSGGRRGRKQVGRWRVAFSKPIFQFVIIRFPLQLLMRQRNYIQGLLGVANLWALTVYIYEMFCVKVISPPRVGKDNDFSQQSFLFAFFHCGRFAEEVFVFLYLLTVQFGISQRCSSVADVVVHAGKHIIFIATPVWCTAFLVHQNCSRDALVHDLLFLAAFRPYTQDPLEILQVHSYLVTGIFFVSLCNCTSLLLRLDLKKIAVFSFAACTLMRLGCAALVVLLAKTSHHMLFPVFYVYLYAIAIYVATTFWKFDVNDLGIANMQTPSKPPRHHRCIQWLCSKNRVAGDMVVWALACGGGVVVKFVHRTEDDLLDHKLVGVLVLAFGRVAQMMVFYICMVPVFYDLTPLTNRLLGCHIFTSLGVHANENFIGAIIVLQTLLQATKGMQVGPYNNGTVLLAVGGVMSLTLVGGQLIAQLFLLIVKVIVSKIDRYWELQKTKHVAMQIRQKMVNK</sequence>
<protein>
    <submittedName>
        <fullName evidence="2">Transmembrane domain-containing protein</fullName>
    </submittedName>
</protein>
<feature type="transmembrane region" description="Helical" evidence="1">
    <location>
        <begin position="516"/>
        <end position="542"/>
    </location>
</feature>
<evidence type="ECO:0000256" key="1">
    <source>
        <dbReference type="SAM" id="Phobius"/>
    </source>
</evidence>
<evidence type="ECO:0000313" key="3">
    <source>
        <dbReference type="EMBL" id="KAH0575980.1"/>
    </source>
</evidence>
<feature type="transmembrane region" description="Helical" evidence="1">
    <location>
        <begin position="160"/>
        <end position="181"/>
    </location>
</feature>
<reference evidence="2 3" key="1">
    <citation type="journal article" date="2014" name="PLoS Genet.">
        <title>The Genome of Spironucleus salmonicida Highlights a Fish Pathogen Adapted to Fluctuating Environments.</title>
        <authorList>
            <person name="Xu F."/>
            <person name="Jerlstrom-Hultqvist J."/>
            <person name="Einarsson E."/>
            <person name="Astvaldsson A."/>
            <person name="Svard S.G."/>
            <person name="Andersson J.O."/>
        </authorList>
    </citation>
    <scope>NUCLEOTIDE SEQUENCE</scope>
    <source>
        <strain evidence="3">ATCC 50377</strain>
    </source>
</reference>
<proteinExistence type="predicted"/>